<accession>A0A1A8XQF3</accession>
<evidence type="ECO:0000313" key="2">
    <source>
        <dbReference type="Proteomes" id="UP000199169"/>
    </source>
</evidence>
<organism evidence="1 2">
    <name type="scientific">Candidatus Accumulibacter aalborgensis</name>
    <dbReference type="NCBI Taxonomy" id="1860102"/>
    <lineage>
        <taxon>Bacteria</taxon>
        <taxon>Pseudomonadati</taxon>
        <taxon>Pseudomonadota</taxon>
        <taxon>Betaproteobacteria</taxon>
        <taxon>Candidatus Accumulibacter</taxon>
    </lineage>
</organism>
<sequence>MGRLLHNAAIKHAILERLSAS</sequence>
<protein>
    <submittedName>
        <fullName evidence="1">Uncharacterized protein</fullName>
    </submittedName>
</protein>
<reference evidence="1 2" key="1">
    <citation type="submission" date="2016-06" db="EMBL/GenBank/DDBJ databases">
        <authorList>
            <person name="Kjaerup R.B."/>
            <person name="Dalgaard T.S."/>
            <person name="Juul-Madsen H.R."/>
        </authorList>
    </citation>
    <scope>NUCLEOTIDE SEQUENCE [LARGE SCALE GENOMIC DNA]</scope>
    <source>
        <strain evidence="1">3</strain>
    </source>
</reference>
<evidence type="ECO:0000313" key="1">
    <source>
        <dbReference type="EMBL" id="SBT07389.1"/>
    </source>
</evidence>
<keyword evidence="2" id="KW-1185">Reference proteome</keyword>
<dbReference type="STRING" id="1860102.ACCAA_430004"/>
<dbReference type="Proteomes" id="UP000199169">
    <property type="component" value="Unassembled WGS sequence"/>
</dbReference>
<dbReference type="AlphaFoldDB" id="A0A1A8XQF3"/>
<dbReference type="EMBL" id="FLQX01000120">
    <property type="protein sequence ID" value="SBT07389.1"/>
    <property type="molecule type" value="Genomic_DNA"/>
</dbReference>
<gene>
    <name evidence="1" type="ORF">ACCAA_430004</name>
</gene>
<name>A0A1A8XQF3_9PROT</name>
<proteinExistence type="predicted"/>